<dbReference type="Pfam" id="PF00168">
    <property type="entry name" value="C2"/>
    <property type="match status" value="1"/>
</dbReference>
<dbReference type="SMART" id="SM00239">
    <property type="entry name" value="C2"/>
    <property type="match status" value="1"/>
</dbReference>
<dbReference type="Gene3D" id="2.60.40.150">
    <property type="entry name" value="C2 domain"/>
    <property type="match status" value="1"/>
</dbReference>
<dbReference type="Proteomes" id="UP001293593">
    <property type="component" value="Unassembled WGS sequence"/>
</dbReference>
<dbReference type="PANTHER" id="PTHR35503">
    <property type="entry name" value="OSJNBA0006M15.15 PROTEIN"/>
    <property type="match status" value="1"/>
</dbReference>
<keyword evidence="3" id="KW-1185">Reference proteome</keyword>
<comment type="caution">
    <text evidence="2">The sequence shown here is derived from an EMBL/GenBank/DDBJ whole genome shotgun (WGS) entry which is preliminary data.</text>
</comment>
<dbReference type="SUPFAM" id="SSF49562">
    <property type="entry name" value="C2 domain (Calcium/lipid-binding domain, CaLB)"/>
    <property type="match status" value="1"/>
</dbReference>
<dbReference type="CDD" id="cd00030">
    <property type="entry name" value="C2"/>
    <property type="match status" value="1"/>
</dbReference>
<name>A0AAE1MBP3_9FABA</name>
<evidence type="ECO:0000313" key="3">
    <source>
        <dbReference type="Proteomes" id="UP001293593"/>
    </source>
</evidence>
<dbReference type="AlphaFoldDB" id="A0AAE1MBP3"/>
<dbReference type="PANTHER" id="PTHR35503:SF2">
    <property type="entry name" value="OS04G0455700 PROTEIN"/>
    <property type="match status" value="1"/>
</dbReference>
<reference evidence="2" key="1">
    <citation type="submission" date="2023-10" db="EMBL/GenBank/DDBJ databases">
        <title>Chromosome-level genome of the transformable northern wattle, Acacia crassicarpa.</title>
        <authorList>
            <person name="Massaro I."/>
            <person name="Sinha N.R."/>
            <person name="Poethig S."/>
            <person name="Leichty A.R."/>
        </authorList>
    </citation>
    <scope>NUCLEOTIDE SEQUENCE</scope>
    <source>
        <strain evidence="2">Acra3RX</strain>
        <tissue evidence="2">Leaf</tissue>
    </source>
</reference>
<evidence type="ECO:0000259" key="1">
    <source>
        <dbReference type="PROSITE" id="PS50004"/>
    </source>
</evidence>
<dbReference type="InterPro" id="IPR035892">
    <property type="entry name" value="C2_domain_sf"/>
</dbReference>
<organism evidence="2 3">
    <name type="scientific">Acacia crassicarpa</name>
    <name type="common">northern wattle</name>
    <dbReference type="NCBI Taxonomy" id="499986"/>
    <lineage>
        <taxon>Eukaryota</taxon>
        <taxon>Viridiplantae</taxon>
        <taxon>Streptophyta</taxon>
        <taxon>Embryophyta</taxon>
        <taxon>Tracheophyta</taxon>
        <taxon>Spermatophyta</taxon>
        <taxon>Magnoliopsida</taxon>
        <taxon>eudicotyledons</taxon>
        <taxon>Gunneridae</taxon>
        <taxon>Pentapetalae</taxon>
        <taxon>rosids</taxon>
        <taxon>fabids</taxon>
        <taxon>Fabales</taxon>
        <taxon>Fabaceae</taxon>
        <taxon>Caesalpinioideae</taxon>
        <taxon>mimosoid clade</taxon>
        <taxon>Acacieae</taxon>
        <taxon>Acacia</taxon>
    </lineage>
</organism>
<feature type="domain" description="C2" evidence="1">
    <location>
        <begin position="1"/>
        <end position="128"/>
    </location>
</feature>
<proteinExistence type="predicted"/>
<dbReference type="InterPro" id="IPR000008">
    <property type="entry name" value="C2_dom"/>
</dbReference>
<sequence>MGLSQKFPSFSCELRIIQAQNVEFNSKRKGNLFSRFYLSAGTNKRIQVNTRKISYQSVPFWDESFCLDCSCTQEFLETLKQESLVLEVRQSNTALVLGKILGSHLLGRAEIPWKEVFESPNMEFKEWVKMDLENGNGVKPIKLQVEIKIQVPSASEMDNKIRRRSMNNWDECGCKESSHDHGHDIFAIAAALEAF</sequence>
<evidence type="ECO:0000313" key="2">
    <source>
        <dbReference type="EMBL" id="KAK4256688.1"/>
    </source>
</evidence>
<dbReference type="PROSITE" id="PS50004">
    <property type="entry name" value="C2"/>
    <property type="match status" value="1"/>
</dbReference>
<protein>
    <recommendedName>
        <fullName evidence="1">C2 domain-containing protein</fullName>
    </recommendedName>
</protein>
<gene>
    <name evidence="2" type="ORF">QN277_006379</name>
</gene>
<dbReference type="EMBL" id="JAWXYG010000012">
    <property type="protein sequence ID" value="KAK4256688.1"/>
    <property type="molecule type" value="Genomic_DNA"/>
</dbReference>
<accession>A0AAE1MBP3</accession>